<comment type="caution">
    <text evidence="1">The sequence shown here is derived from an EMBL/GenBank/DDBJ whole genome shotgun (WGS) entry which is preliminary data.</text>
</comment>
<gene>
    <name evidence="1" type="ORF">CLO192961_LOCUS154783</name>
</gene>
<proteinExistence type="predicted"/>
<evidence type="ECO:0000313" key="2">
    <source>
        <dbReference type="Proteomes" id="UP000766486"/>
    </source>
</evidence>
<keyword evidence="2" id="KW-1185">Reference proteome</keyword>
<dbReference type="EMBL" id="CABFNS010000729">
    <property type="protein sequence ID" value="VUC25049.1"/>
    <property type="molecule type" value="Genomic_DNA"/>
</dbReference>
<protein>
    <submittedName>
        <fullName evidence="1">Uncharacterized protein</fullName>
    </submittedName>
</protein>
<name>A0ABY6U4M1_BIOOC</name>
<organism evidence="1 2">
    <name type="scientific">Bionectria ochroleuca</name>
    <name type="common">Gliocladium roseum</name>
    <dbReference type="NCBI Taxonomy" id="29856"/>
    <lineage>
        <taxon>Eukaryota</taxon>
        <taxon>Fungi</taxon>
        <taxon>Dikarya</taxon>
        <taxon>Ascomycota</taxon>
        <taxon>Pezizomycotina</taxon>
        <taxon>Sordariomycetes</taxon>
        <taxon>Hypocreomycetidae</taxon>
        <taxon>Hypocreales</taxon>
        <taxon>Bionectriaceae</taxon>
        <taxon>Clonostachys</taxon>
    </lineage>
</organism>
<reference evidence="1 2" key="1">
    <citation type="submission" date="2019-06" db="EMBL/GenBank/DDBJ databases">
        <authorList>
            <person name="Broberg M."/>
        </authorList>
    </citation>
    <scope>NUCLEOTIDE SEQUENCE [LARGE SCALE GENOMIC DNA]</scope>
</reference>
<evidence type="ECO:0000313" key="1">
    <source>
        <dbReference type="EMBL" id="VUC25049.1"/>
    </source>
</evidence>
<sequence>MPQNEFWYFLPDSDHQRRCGRTPSLHGSSRRGHLKSILNLEPIKKFIHSTSPFYKQNIFIISGLLVAKKPFTVHYSYHDAKGGQLGGSANLQDGEGTPVETSVTGHAANKKKEGYITPENAIYGYRVHVIRAAGDYTAYEDRGSFRTSSSAEQPEKLEYVEATGAKLIPNTYGEPKAKKIDLGDGFFLNQCEGGTAGH</sequence>
<dbReference type="Proteomes" id="UP000766486">
    <property type="component" value="Unassembled WGS sequence"/>
</dbReference>
<accession>A0ABY6U4M1</accession>